<evidence type="ECO:0000256" key="1">
    <source>
        <dbReference type="ARBA" id="ARBA00008361"/>
    </source>
</evidence>
<dbReference type="InterPro" id="IPR051052">
    <property type="entry name" value="Diverse_substrate_MTase"/>
</dbReference>
<dbReference type="InterPro" id="IPR029063">
    <property type="entry name" value="SAM-dependent_MTases_sf"/>
</dbReference>
<dbReference type="EMBL" id="CAWYQH010000103">
    <property type="protein sequence ID" value="CAK8687152.1"/>
    <property type="molecule type" value="Genomic_DNA"/>
</dbReference>
<name>A0ABP0G5R1_CLALP</name>
<evidence type="ECO:0000313" key="6">
    <source>
        <dbReference type="Proteomes" id="UP001642483"/>
    </source>
</evidence>
<dbReference type="Pfam" id="PF08241">
    <property type="entry name" value="Methyltransf_11"/>
    <property type="match status" value="1"/>
</dbReference>
<organism evidence="5 6">
    <name type="scientific">Clavelina lepadiformis</name>
    <name type="common">Light-bulb sea squirt</name>
    <name type="synonym">Ascidia lepadiformis</name>
    <dbReference type="NCBI Taxonomy" id="159417"/>
    <lineage>
        <taxon>Eukaryota</taxon>
        <taxon>Metazoa</taxon>
        <taxon>Chordata</taxon>
        <taxon>Tunicata</taxon>
        <taxon>Ascidiacea</taxon>
        <taxon>Aplousobranchia</taxon>
        <taxon>Clavelinidae</taxon>
        <taxon>Clavelina</taxon>
    </lineage>
</organism>
<evidence type="ECO:0000259" key="4">
    <source>
        <dbReference type="Pfam" id="PF08241"/>
    </source>
</evidence>
<keyword evidence="2" id="KW-0489">Methyltransferase</keyword>
<dbReference type="Proteomes" id="UP001642483">
    <property type="component" value="Unassembled WGS sequence"/>
</dbReference>
<comment type="similarity">
    <text evidence="1">Belongs to the methyltransferase superfamily.</text>
</comment>
<dbReference type="CDD" id="cd02440">
    <property type="entry name" value="AdoMet_MTases"/>
    <property type="match status" value="1"/>
</dbReference>
<feature type="domain" description="Methyltransferase type 11" evidence="4">
    <location>
        <begin position="50"/>
        <end position="141"/>
    </location>
</feature>
<evidence type="ECO:0000313" key="5">
    <source>
        <dbReference type="EMBL" id="CAK8687152.1"/>
    </source>
</evidence>
<accession>A0ABP0G5R1</accession>
<keyword evidence="6" id="KW-1185">Reference proteome</keyword>
<reference evidence="5 6" key="1">
    <citation type="submission" date="2024-02" db="EMBL/GenBank/DDBJ databases">
        <authorList>
            <person name="Daric V."/>
            <person name="Darras S."/>
        </authorList>
    </citation>
    <scope>NUCLEOTIDE SEQUENCE [LARGE SCALE GENOMIC DNA]</scope>
</reference>
<gene>
    <name evidence="5" type="ORF">CVLEPA_LOCUS19228</name>
</gene>
<dbReference type="PANTHER" id="PTHR44942">
    <property type="entry name" value="METHYLTRANSF_11 DOMAIN-CONTAINING PROTEIN"/>
    <property type="match status" value="1"/>
</dbReference>
<dbReference type="InterPro" id="IPR013216">
    <property type="entry name" value="Methyltransf_11"/>
</dbReference>
<evidence type="ECO:0000256" key="2">
    <source>
        <dbReference type="ARBA" id="ARBA00022603"/>
    </source>
</evidence>
<dbReference type="PANTHER" id="PTHR44942:SF4">
    <property type="entry name" value="METHYLTRANSFERASE TYPE 11 DOMAIN-CONTAINING PROTEIN"/>
    <property type="match status" value="1"/>
</dbReference>
<sequence length="296" mass="34430">MDELYKGRDIADLYQKYRPTYPDKMRENIIKYLRSHKPDSDLSSTFDLMVDVGCGSAQSTNMFAPYFKNIVGVDASEDQIEFARKQNKFSHIKYLVGKAENLPFDDNSVDLVTCGASVHWFDLEAFFGEVSRILKPNGCLALFCYVNQEMYPLGVDDCELSKATVGINWLLCDLEIEDNLRGKWILKECWNGYENIFKQIPLPSKQRDETISFRHQMSFENACGYLHSAVRQQNLKMRRKELDDIFGNVFPSDQGEFDLLKAIESKLKMIWNLNEEKEFCIEWKYFTILASMSRNV</sequence>
<keyword evidence="3" id="KW-0808">Transferase</keyword>
<dbReference type="Gene3D" id="3.40.50.150">
    <property type="entry name" value="Vaccinia Virus protein VP39"/>
    <property type="match status" value="1"/>
</dbReference>
<proteinExistence type="inferred from homology"/>
<comment type="caution">
    <text evidence="5">The sequence shown here is derived from an EMBL/GenBank/DDBJ whole genome shotgun (WGS) entry which is preliminary data.</text>
</comment>
<evidence type="ECO:0000256" key="3">
    <source>
        <dbReference type="ARBA" id="ARBA00022679"/>
    </source>
</evidence>
<dbReference type="SUPFAM" id="SSF53335">
    <property type="entry name" value="S-adenosyl-L-methionine-dependent methyltransferases"/>
    <property type="match status" value="1"/>
</dbReference>
<protein>
    <recommendedName>
        <fullName evidence="4">Methyltransferase type 11 domain-containing protein</fullName>
    </recommendedName>
</protein>